<reference evidence="2" key="1">
    <citation type="submission" date="2022-03" db="EMBL/GenBank/DDBJ databases">
        <title>Description of Abyssus ytuae gen. nov., sp. nov., a novel member of the family Flavobacteriaceae isolated from the sediment of Mariana Trench.</title>
        <authorList>
            <person name="Zhang J."/>
            <person name="Xu X."/>
        </authorList>
    </citation>
    <scope>NUCLEOTIDE SEQUENCE</scope>
    <source>
        <strain evidence="2">MT3330</strain>
    </source>
</reference>
<sequence>MKIRKGYIKIVAVIVLVIFLYSFTQERSSKKQLNKVDVKILDSENLFVTYPTVNKLLIQNEVDVTSIPKEKLVLKKLEDALNSNEMVENAEVYLSVNGQLNIEIKQRTPIARLGGKAKCYLDINGDVMPLSPIYSARVPLVTGTVSKNNLEDIYKLAMYVRNDEFLSKNVIGIQQTGNNFEMRFRVENFTIKLGDVNNLESKFNNLKAFYQKASKDKTLNNYAVVDLQFKNQVVCAKI</sequence>
<dbReference type="RefSeq" id="WP_255844738.1">
    <property type="nucleotide sequence ID" value="NZ_CP094358.1"/>
</dbReference>
<evidence type="ECO:0000313" key="2">
    <source>
        <dbReference type="EMBL" id="UOB18489.1"/>
    </source>
</evidence>
<protein>
    <recommendedName>
        <fullName evidence="4">Cell division protein FtsQ</fullName>
    </recommendedName>
</protein>
<dbReference type="KEGG" id="fbm:MQE35_04160"/>
<evidence type="ECO:0000313" key="3">
    <source>
        <dbReference type="Proteomes" id="UP000831290"/>
    </source>
</evidence>
<name>A0A9E7D438_9FLAO</name>
<dbReference type="EMBL" id="CP094358">
    <property type="protein sequence ID" value="UOB18489.1"/>
    <property type="molecule type" value="Genomic_DNA"/>
</dbReference>
<accession>A0A9E7D438</accession>
<feature type="transmembrane region" description="Helical" evidence="1">
    <location>
        <begin position="7"/>
        <end position="24"/>
    </location>
</feature>
<evidence type="ECO:0008006" key="4">
    <source>
        <dbReference type="Google" id="ProtNLM"/>
    </source>
</evidence>
<keyword evidence="1" id="KW-0812">Transmembrane</keyword>
<evidence type="ECO:0000256" key="1">
    <source>
        <dbReference type="SAM" id="Phobius"/>
    </source>
</evidence>
<dbReference type="AlphaFoldDB" id="A0A9E7D438"/>
<keyword evidence="1" id="KW-1133">Transmembrane helix</keyword>
<dbReference type="Proteomes" id="UP000831290">
    <property type="component" value="Chromosome"/>
</dbReference>
<keyword evidence="1" id="KW-0472">Membrane</keyword>
<keyword evidence="3" id="KW-1185">Reference proteome</keyword>
<organism evidence="2 3">
    <name type="scientific">Abyssalbus ytuae</name>
    <dbReference type="NCBI Taxonomy" id="2926907"/>
    <lineage>
        <taxon>Bacteria</taxon>
        <taxon>Pseudomonadati</taxon>
        <taxon>Bacteroidota</taxon>
        <taxon>Flavobacteriia</taxon>
        <taxon>Flavobacteriales</taxon>
        <taxon>Flavobacteriaceae</taxon>
        <taxon>Abyssalbus</taxon>
    </lineage>
</organism>
<gene>
    <name evidence="2" type="ORF">MQE35_04160</name>
</gene>
<proteinExistence type="predicted"/>